<evidence type="ECO:0000313" key="3">
    <source>
        <dbReference type="Proteomes" id="UP001454036"/>
    </source>
</evidence>
<comment type="caution">
    <text evidence="2">The sequence shown here is derived from an EMBL/GenBank/DDBJ whole genome shotgun (WGS) entry which is preliminary data.</text>
</comment>
<dbReference type="PANTHER" id="PTHR33738">
    <property type="entry name" value="EMB|CAB82975.1"/>
    <property type="match status" value="1"/>
</dbReference>
<feature type="compositionally biased region" description="Polar residues" evidence="1">
    <location>
        <begin position="150"/>
        <end position="162"/>
    </location>
</feature>
<protein>
    <submittedName>
        <fullName evidence="2">Uncharacterized protein</fullName>
    </submittedName>
</protein>
<accession>A0AAV3QWD1</accession>
<keyword evidence="3" id="KW-1185">Reference proteome</keyword>
<dbReference type="EMBL" id="BAABME010023225">
    <property type="protein sequence ID" value="GAA0167591.1"/>
    <property type="molecule type" value="Genomic_DNA"/>
</dbReference>
<name>A0AAV3QWD1_LITER</name>
<dbReference type="PANTHER" id="PTHR33738:SF1">
    <property type="entry name" value="PLANT_T7H20-70 PROTEIN"/>
    <property type="match status" value="1"/>
</dbReference>
<evidence type="ECO:0000313" key="2">
    <source>
        <dbReference type="EMBL" id="GAA0167591.1"/>
    </source>
</evidence>
<reference evidence="2 3" key="1">
    <citation type="submission" date="2024-01" db="EMBL/GenBank/DDBJ databases">
        <title>The complete chloroplast genome sequence of Lithospermum erythrorhizon: insights into the phylogenetic relationship among Boraginaceae species and the maternal lineages of purple gromwells.</title>
        <authorList>
            <person name="Okada T."/>
            <person name="Watanabe K."/>
        </authorList>
    </citation>
    <scope>NUCLEOTIDE SEQUENCE [LARGE SCALE GENOMIC DNA]</scope>
</reference>
<feature type="region of interest" description="Disordered" evidence="1">
    <location>
        <begin position="1"/>
        <end position="67"/>
    </location>
</feature>
<feature type="compositionally biased region" description="Low complexity" evidence="1">
    <location>
        <begin position="7"/>
        <end position="39"/>
    </location>
</feature>
<proteinExistence type="predicted"/>
<organism evidence="2 3">
    <name type="scientific">Lithospermum erythrorhizon</name>
    <name type="common">Purple gromwell</name>
    <name type="synonym">Lithospermum officinale var. erythrorhizon</name>
    <dbReference type="NCBI Taxonomy" id="34254"/>
    <lineage>
        <taxon>Eukaryota</taxon>
        <taxon>Viridiplantae</taxon>
        <taxon>Streptophyta</taxon>
        <taxon>Embryophyta</taxon>
        <taxon>Tracheophyta</taxon>
        <taxon>Spermatophyta</taxon>
        <taxon>Magnoliopsida</taxon>
        <taxon>eudicotyledons</taxon>
        <taxon>Gunneridae</taxon>
        <taxon>Pentapetalae</taxon>
        <taxon>asterids</taxon>
        <taxon>lamiids</taxon>
        <taxon>Boraginales</taxon>
        <taxon>Boraginaceae</taxon>
        <taxon>Boraginoideae</taxon>
        <taxon>Lithospermeae</taxon>
        <taxon>Lithospermum</taxon>
    </lineage>
</organism>
<dbReference type="AlphaFoldDB" id="A0AAV3QWD1"/>
<gene>
    <name evidence="2" type="ORF">LIER_40416</name>
</gene>
<dbReference type="Proteomes" id="UP001454036">
    <property type="component" value="Unassembled WGS sequence"/>
</dbReference>
<feature type="compositionally biased region" description="Polar residues" evidence="1">
    <location>
        <begin position="126"/>
        <end position="140"/>
    </location>
</feature>
<evidence type="ECO:0000256" key="1">
    <source>
        <dbReference type="SAM" id="MobiDB-lite"/>
    </source>
</evidence>
<feature type="region of interest" description="Disordered" evidence="1">
    <location>
        <begin position="122"/>
        <end position="162"/>
    </location>
</feature>
<sequence>MEGKNQSFSSSSSAFTSDLFGSKGTTSSSGSSSSDVFSSIFKPPSKVHGPESVQPDGGKVVEKPNQGSAAVYWNSRMGISDDTDMFREAGTRGVPNMNAYYQEEKAHPCHYSSSIYYGGQDVYSRPKSTTQSSSYTSVNKDNGEDDSESASRGNWWQGSLYY</sequence>